<gene>
    <name evidence="11" type="ORF">ACFSUF_01765</name>
</gene>
<dbReference type="SMART" id="SM00342">
    <property type="entry name" value="HTH_ARAC"/>
    <property type="match status" value="1"/>
</dbReference>
<sequence>MKYKVLLVDDEPSIREGLRTLLDWGMLGYQVMDTAANAREALAKFEGVQPDLIIVDIRMPGMSGLELVEKLREQYDEFHVLVLSGYADFDYARKAIVNQVDGYLLKPVDEEELAAHLTTLKGRLDLEQSRVGSIAHTRTPEEIILAVLQGGMEGDEPLPVPESLLWSGYEAVLIQLQDRGGPDPDSVMQVKRLLTESLEQRGRGVVFALGPHLGIMAKENGGARQASLQVYQEIITAACAQAGVDFTAVSGGVVPSLGDLTLAVNRASELLQDKFYYAKGTIISESCFRQGSRSSMLEDNGFKSGALWVDRLYLAVDLGNLEAVDGRTQQLFEELRTGGLREQDFKTALVHIITSVLAKLAQHRPQFQEQLTGLTARLMEAHVHYRFDDLRLFIRDLLRSAAAVLDTADPERHIAKMVDLIHRNYQENLKLETLAEVFNYNSAYLGKLFKSATGEYFNTYVDKVRIDRAKELLEQGMKVYQVAENVGYTHVDYFHSKFKKYEGRSPSAYRKK</sequence>
<dbReference type="Gene3D" id="1.10.10.60">
    <property type="entry name" value="Homeodomain-like"/>
    <property type="match status" value="2"/>
</dbReference>
<dbReference type="InterPro" id="IPR009057">
    <property type="entry name" value="Homeodomain-like_sf"/>
</dbReference>
<evidence type="ECO:0000256" key="6">
    <source>
        <dbReference type="ARBA" id="ARBA00023125"/>
    </source>
</evidence>
<dbReference type="Proteomes" id="UP001597541">
    <property type="component" value="Unassembled WGS sequence"/>
</dbReference>
<dbReference type="Pfam" id="PF12833">
    <property type="entry name" value="HTH_18"/>
    <property type="match status" value="1"/>
</dbReference>
<protein>
    <submittedName>
        <fullName evidence="11">Response regulator</fullName>
    </submittedName>
</protein>
<dbReference type="CDD" id="cd17536">
    <property type="entry name" value="REC_YesN-like"/>
    <property type="match status" value="1"/>
</dbReference>
<evidence type="ECO:0000256" key="3">
    <source>
        <dbReference type="ARBA" id="ARBA00022553"/>
    </source>
</evidence>
<comment type="caution">
    <text evidence="11">The sequence shown here is derived from an EMBL/GenBank/DDBJ whole genome shotgun (WGS) entry which is preliminary data.</text>
</comment>
<dbReference type="InterPro" id="IPR001789">
    <property type="entry name" value="Sig_transdc_resp-reg_receiver"/>
</dbReference>
<evidence type="ECO:0000256" key="2">
    <source>
        <dbReference type="ARBA" id="ARBA00022490"/>
    </source>
</evidence>
<keyword evidence="6" id="KW-0238">DNA-binding</keyword>
<dbReference type="PROSITE" id="PS50110">
    <property type="entry name" value="RESPONSE_REGULATORY"/>
    <property type="match status" value="1"/>
</dbReference>
<keyword evidence="2" id="KW-0963">Cytoplasm</keyword>
<feature type="domain" description="HTH araC/xylS-type" evidence="9">
    <location>
        <begin position="415"/>
        <end position="512"/>
    </location>
</feature>
<reference evidence="12" key="1">
    <citation type="journal article" date="2019" name="Int. J. Syst. Evol. Microbiol.">
        <title>The Global Catalogue of Microorganisms (GCM) 10K type strain sequencing project: providing services to taxonomists for standard genome sequencing and annotation.</title>
        <authorList>
            <consortium name="The Broad Institute Genomics Platform"/>
            <consortium name="The Broad Institute Genome Sequencing Center for Infectious Disease"/>
            <person name="Wu L."/>
            <person name="Ma J."/>
        </authorList>
    </citation>
    <scope>NUCLEOTIDE SEQUENCE [LARGE SCALE GENOMIC DNA]</scope>
    <source>
        <strain evidence="12">KCTC 3950</strain>
    </source>
</reference>
<dbReference type="Pfam" id="PF00072">
    <property type="entry name" value="Response_reg"/>
    <property type="match status" value="1"/>
</dbReference>
<dbReference type="Gene3D" id="3.40.50.2300">
    <property type="match status" value="1"/>
</dbReference>
<comment type="subcellular location">
    <subcellularLocation>
        <location evidence="1">Cytoplasm</location>
    </subcellularLocation>
</comment>
<evidence type="ECO:0000256" key="8">
    <source>
        <dbReference type="PROSITE-ProRule" id="PRU00169"/>
    </source>
</evidence>
<evidence type="ECO:0000259" key="9">
    <source>
        <dbReference type="PROSITE" id="PS01124"/>
    </source>
</evidence>
<dbReference type="InterPro" id="IPR018060">
    <property type="entry name" value="HTH_AraC"/>
</dbReference>
<dbReference type="PANTHER" id="PTHR42713">
    <property type="entry name" value="HISTIDINE KINASE-RELATED"/>
    <property type="match status" value="1"/>
</dbReference>
<evidence type="ECO:0000256" key="5">
    <source>
        <dbReference type="ARBA" id="ARBA00023015"/>
    </source>
</evidence>
<name>A0ABW5P8A0_9BACL</name>
<keyword evidence="5" id="KW-0805">Transcription regulation</keyword>
<dbReference type="InterPro" id="IPR011006">
    <property type="entry name" value="CheY-like_superfamily"/>
</dbReference>
<keyword evidence="12" id="KW-1185">Reference proteome</keyword>
<evidence type="ECO:0000256" key="4">
    <source>
        <dbReference type="ARBA" id="ARBA00023012"/>
    </source>
</evidence>
<proteinExistence type="predicted"/>
<accession>A0ABW5P8A0</accession>
<dbReference type="InterPro" id="IPR051552">
    <property type="entry name" value="HptR"/>
</dbReference>
<evidence type="ECO:0000259" key="10">
    <source>
        <dbReference type="PROSITE" id="PS50110"/>
    </source>
</evidence>
<evidence type="ECO:0000313" key="11">
    <source>
        <dbReference type="EMBL" id="MFD2611148.1"/>
    </source>
</evidence>
<dbReference type="SMART" id="SM00448">
    <property type="entry name" value="REC"/>
    <property type="match status" value="1"/>
</dbReference>
<dbReference type="PANTHER" id="PTHR42713:SF3">
    <property type="entry name" value="TRANSCRIPTIONAL REGULATORY PROTEIN HPTR"/>
    <property type="match status" value="1"/>
</dbReference>
<organism evidence="11 12">
    <name type="scientific">Paenibacillus gansuensis</name>
    <dbReference type="NCBI Taxonomy" id="306542"/>
    <lineage>
        <taxon>Bacteria</taxon>
        <taxon>Bacillati</taxon>
        <taxon>Bacillota</taxon>
        <taxon>Bacilli</taxon>
        <taxon>Bacillales</taxon>
        <taxon>Paenibacillaceae</taxon>
        <taxon>Paenibacillus</taxon>
    </lineage>
</organism>
<dbReference type="EMBL" id="JBHUME010000002">
    <property type="protein sequence ID" value="MFD2611148.1"/>
    <property type="molecule type" value="Genomic_DNA"/>
</dbReference>
<keyword evidence="3 8" id="KW-0597">Phosphoprotein</keyword>
<keyword evidence="4" id="KW-0902">Two-component regulatory system</keyword>
<evidence type="ECO:0000256" key="1">
    <source>
        <dbReference type="ARBA" id="ARBA00004496"/>
    </source>
</evidence>
<dbReference type="SUPFAM" id="SSF46689">
    <property type="entry name" value="Homeodomain-like"/>
    <property type="match status" value="2"/>
</dbReference>
<feature type="domain" description="Response regulatory" evidence="10">
    <location>
        <begin position="4"/>
        <end position="121"/>
    </location>
</feature>
<evidence type="ECO:0000313" key="12">
    <source>
        <dbReference type="Proteomes" id="UP001597541"/>
    </source>
</evidence>
<dbReference type="SUPFAM" id="SSF52172">
    <property type="entry name" value="CheY-like"/>
    <property type="match status" value="1"/>
</dbReference>
<dbReference type="InterPro" id="IPR018062">
    <property type="entry name" value="HTH_AraC-typ_CS"/>
</dbReference>
<dbReference type="PROSITE" id="PS00041">
    <property type="entry name" value="HTH_ARAC_FAMILY_1"/>
    <property type="match status" value="1"/>
</dbReference>
<keyword evidence="7" id="KW-0804">Transcription</keyword>
<dbReference type="PROSITE" id="PS01124">
    <property type="entry name" value="HTH_ARAC_FAMILY_2"/>
    <property type="match status" value="1"/>
</dbReference>
<evidence type="ECO:0000256" key="7">
    <source>
        <dbReference type="ARBA" id="ARBA00023163"/>
    </source>
</evidence>
<feature type="modified residue" description="4-aspartylphosphate" evidence="8">
    <location>
        <position position="56"/>
    </location>
</feature>
<dbReference type="RefSeq" id="WP_377599502.1">
    <property type="nucleotide sequence ID" value="NZ_JBHUME010000002.1"/>
</dbReference>